<sequence length="184" mass="20552">MLLPLMFNPELRPSQATFPKLTSQTVQWKRVSTWCLHSLQVYTKRSWLWLCSSTSMHMELHMDLRSELNSRCLSRANVRKASRPSIRSQAIRGSGSLMLSSRTLGQKSPSKYGSSLALAFGFGDLLVRGVTVEDVVVSFAGRAGPDVPSGGCQASSEATLRREEERNHFTDAETCREKTKLQKT</sequence>
<dbReference type="Proteomes" id="UP000518266">
    <property type="component" value="Unassembled WGS sequence"/>
</dbReference>
<name>A0A7J5YWN8_DISMA</name>
<keyword evidence="3" id="KW-1185">Reference proteome</keyword>
<organism evidence="2 3">
    <name type="scientific">Dissostichus mawsoni</name>
    <name type="common">Antarctic cod</name>
    <dbReference type="NCBI Taxonomy" id="36200"/>
    <lineage>
        <taxon>Eukaryota</taxon>
        <taxon>Metazoa</taxon>
        <taxon>Chordata</taxon>
        <taxon>Craniata</taxon>
        <taxon>Vertebrata</taxon>
        <taxon>Euteleostomi</taxon>
        <taxon>Actinopterygii</taxon>
        <taxon>Neopterygii</taxon>
        <taxon>Teleostei</taxon>
        <taxon>Neoteleostei</taxon>
        <taxon>Acanthomorphata</taxon>
        <taxon>Eupercaria</taxon>
        <taxon>Perciformes</taxon>
        <taxon>Notothenioidei</taxon>
        <taxon>Nototheniidae</taxon>
        <taxon>Dissostichus</taxon>
    </lineage>
</organism>
<gene>
    <name evidence="2" type="ORF">F7725_013919</name>
</gene>
<feature type="compositionally biased region" description="Basic and acidic residues" evidence="1">
    <location>
        <begin position="159"/>
        <end position="184"/>
    </location>
</feature>
<dbReference type="OrthoDB" id="10587596at2759"/>
<feature type="region of interest" description="Disordered" evidence="1">
    <location>
        <begin position="147"/>
        <end position="184"/>
    </location>
</feature>
<reference evidence="2 3" key="1">
    <citation type="submission" date="2020-03" db="EMBL/GenBank/DDBJ databases">
        <title>Dissostichus mawsoni Genome sequencing and assembly.</title>
        <authorList>
            <person name="Park H."/>
        </authorList>
    </citation>
    <scope>NUCLEOTIDE SEQUENCE [LARGE SCALE GENOMIC DNA]</scope>
    <source>
        <strain evidence="2">DM0001</strain>
        <tissue evidence="2">Muscle</tissue>
    </source>
</reference>
<proteinExistence type="predicted"/>
<comment type="caution">
    <text evidence="2">The sequence shown here is derived from an EMBL/GenBank/DDBJ whole genome shotgun (WGS) entry which is preliminary data.</text>
</comment>
<dbReference type="AlphaFoldDB" id="A0A7J5YWN8"/>
<dbReference type="EMBL" id="JAAKFY010000008">
    <property type="protein sequence ID" value="KAF3853231.1"/>
    <property type="molecule type" value="Genomic_DNA"/>
</dbReference>
<evidence type="ECO:0000256" key="1">
    <source>
        <dbReference type="SAM" id="MobiDB-lite"/>
    </source>
</evidence>
<evidence type="ECO:0000313" key="2">
    <source>
        <dbReference type="EMBL" id="KAF3853231.1"/>
    </source>
</evidence>
<evidence type="ECO:0000313" key="3">
    <source>
        <dbReference type="Proteomes" id="UP000518266"/>
    </source>
</evidence>
<protein>
    <submittedName>
        <fullName evidence="2">Uncharacterized protein</fullName>
    </submittedName>
</protein>
<accession>A0A7J5YWN8</accession>